<proteinExistence type="predicted"/>
<sequence length="473" mass="54605">MALSDYEDALKSYILDDDKLVTYKWLSKEFEVHVNIAKDLLKQYWEKNKDEEDITATFLLVGQLKDGSIRIEVVKEENLSAAREKFVKIDCEHLYSLQKSLEEIELLALTEDGDLRFSAIKCNEEYLRSNTEINSLRYIGNIRKEENKSANKVPEKQVPKQVDLSSKDKTNNLINKKVDNKAEKDEAPKAERKSIESKTEAERSQSIEKKVSPKNNAKDTSKINNKVSKKPVQSKKSGFNNLFGKIQSKPQPLENLKEDSDNKSENKEELQLSNKKDDTKNEQEKEKSQGIESSEKENEIQQSEVKSKEKKIQQFEVKSKAMIKTKIEETKSRSKKDTRGKKRNRSQEKDTASKRKRIVVMDSSEDESDKSIDDEEEVPMEVVEEPVKVTRKRSPSPPVEKRENGKRMVSKYIDKTYKDEDGFLVTKRVQVYEAVSDNEETEVVKTEEPKKAKPADTKAKKKQTTLTNFFKKS</sequence>
<dbReference type="GO" id="GO:0003887">
    <property type="term" value="F:DNA-directed DNA polymerase activity"/>
    <property type="evidence" value="ECO:0007669"/>
    <property type="project" value="TreeGrafter"/>
</dbReference>
<dbReference type="Gene3D" id="3.90.1030.20">
    <property type="entry name" value="DNA polymerase delta, p66 (Cdc27) subunit, wHTH domain"/>
    <property type="match status" value="1"/>
</dbReference>
<dbReference type="InterPro" id="IPR019038">
    <property type="entry name" value="POLD3"/>
</dbReference>
<protein>
    <recommendedName>
        <fullName evidence="2">DNA polymerase delta subunit 3</fullName>
    </recommendedName>
</protein>
<comment type="caution">
    <text evidence="6">The sequence shown here is derived from an EMBL/GenBank/DDBJ whole genome shotgun (WGS) entry which is preliminary data.</text>
</comment>
<feature type="compositionally biased region" description="Basic and acidic residues" evidence="5">
    <location>
        <begin position="442"/>
        <end position="458"/>
    </location>
</feature>
<dbReference type="STRING" id="543379.A0A232EJV5"/>
<reference evidence="6 7" key="1">
    <citation type="journal article" date="2017" name="Curr. Biol.">
        <title>The Evolution of Venom by Co-option of Single-Copy Genes.</title>
        <authorList>
            <person name="Martinson E.O."/>
            <person name="Mrinalini"/>
            <person name="Kelkar Y.D."/>
            <person name="Chang C.H."/>
            <person name="Werren J.H."/>
        </authorList>
    </citation>
    <scope>NUCLEOTIDE SEQUENCE [LARGE SCALE GENOMIC DNA]</scope>
    <source>
        <strain evidence="6 7">Alberta</strain>
        <tissue evidence="6">Whole body</tissue>
    </source>
</reference>
<dbReference type="PANTHER" id="PTHR17598">
    <property type="entry name" value="DNA POLYMERASE DELTA SUBUNIT 3"/>
    <property type="match status" value="1"/>
</dbReference>
<keyword evidence="4" id="KW-0539">Nucleus</keyword>
<dbReference type="GO" id="GO:0006297">
    <property type="term" value="P:nucleotide-excision repair, DNA gap filling"/>
    <property type="evidence" value="ECO:0007669"/>
    <property type="project" value="TreeGrafter"/>
</dbReference>
<evidence type="ECO:0000256" key="3">
    <source>
        <dbReference type="ARBA" id="ARBA00022705"/>
    </source>
</evidence>
<accession>A0A232EJV5</accession>
<gene>
    <name evidence="6" type="ORF">TSAR_014858</name>
</gene>
<evidence type="ECO:0000256" key="2">
    <source>
        <dbReference type="ARBA" id="ARBA00017589"/>
    </source>
</evidence>
<evidence type="ECO:0000313" key="6">
    <source>
        <dbReference type="EMBL" id="OXU18636.1"/>
    </source>
</evidence>
<dbReference type="GO" id="GO:0006271">
    <property type="term" value="P:DNA strand elongation involved in DNA replication"/>
    <property type="evidence" value="ECO:0007669"/>
    <property type="project" value="TreeGrafter"/>
</dbReference>
<keyword evidence="3" id="KW-0235">DNA replication</keyword>
<keyword evidence="7" id="KW-1185">Reference proteome</keyword>
<feature type="compositionally biased region" description="Basic and acidic residues" evidence="5">
    <location>
        <begin position="165"/>
        <end position="221"/>
    </location>
</feature>
<comment type="subcellular location">
    <subcellularLocation>
        <location evidence="1">Nucleus</location>
    </subcellularLocation>
</comment>
<feature type="region of interest" description="Disordered" evidence="5">
    <location>
        <begin position="147"/>
        <end position="407"/>
    </location>
</feature>
<dbReference type="InterPro" id="IPR041913">
    <property type="entry name" value="POLD3_sf"/>
</dbReference>
<dbReference type="Pfam" id="PF09507">
    <property type="entry name" value="CDC27"/>
    <property type="match status" value="1"/>
</dbReference>
<dbReference type="PANTHER" id="PTHR17598:SF13">
    <property type="entry name" value="DNA POLYMERASE DELTA SUBUNIT 3"/>
    <property type="match status" value="1"/>
</dbReference>
<dbReference type="GO" id="GO:0043625">
    <property type="term" value="C:delta DNA polymerase complex"/>
    <property type="evidence" value="ECO:0007669"/>
    <property type="project" value="InterPro"/>
</dbReference>
<organism evidence="6 7">
    <name type="scientific">Trichomalopsis sarcophagae</name>
    <dbReference type="NCBI Taxonomy" id="543379"/>
    <lineage>
        <taxon>Eukaryota</taxon>
        <taxon>Metazoa</taxon>
        <taxon>Ecdysozoa</taxon>
        <taxon>Arthropoda</taxon>
        <taxon>Hexapoda</taxon>
        <taxon>Insecta</taxon>
        <taxon>Pterygota</taxon>
        <taxon>Neoptera</taxon>
        <taxon>Endopterygota</taxon>
        <taxon>Hymenoptera</taxon>
        <taxon>Apocrita</taxon>
        <taxon>Proctotrupomorpha</taxon>
        <taxon>Chalcidoidea</taxon>
        <taxon>Pteromalidae</taxon>
        <taxon>Pteromalinae</taxon>
        <taxon>Trichomalopsis</taxon>
    </lineage>
</organism>
<evidence type="ECO:0000256" key="5">
    <source>
        <dbReference type="SAM" id="MobiDB-lite"/>
    </source>
</evidence>
<feature type="region of interest" description="Disordered" evidence="5">
    <location>
        <begin position="437"/>
        <end position="473"/>
    </location>
</feature>
<evidence type="ECO:0000256" key="4">
    <source>
        <dbReference type="ARBA" id="ARBA00023242"/>
    </source>
</evidence>
<evidence type="ECO:0000313" key="7">
    <source>
        <dbReference type="Proteomes" id="UP000215335"/>
    </source>
</evidence>
<feature type="compositionally biased region" description="Basic and acidic residues" evidence="5">
    <location>
        <begin position="147"/>
        <end position="158"/>
    </location>
</feature>
<dbReference type="GO" id="GO:1904161">
    <property type="term" value="P:DNA synthesis involved in UV-damage excision repair"/>
    <property type="evidence" value="ECO:0007669"/>
    <property type="project" value="TreeGrafter"/>
</dbReference>
<evidence type="ECO:0000256" key="1">
    <source>
        <dbReference type="ARBA" id="ARBA00004123"/>
    </source>
</evidence>
<dbReference type="OrthoDB" id="514823at2759"/>
<feature type="compositionally biased region" description="Basic and acidic residues" evidence="5">
    <location>
        <begin position="255"/>
        <end position="337"/>
    </location>
</feature>
<name>A0A232EJV5_9HYME</name>
<dbReference type="AlphaFoldDB" id="A0A232EJV5"/>
<feature type="compositionally biased region" description="Acidic residues" evidence="5">
    <location>
        <begin position="363"/>
        <end position="384"/>
    </location>
</feature>
<dbReference type="Proteomes" id="UP000215335">
    <property type="component" value="Unassembled WGS sequence"/>
</dbReference>
<dbReference type="EMBL" id="NNAY01003932">
    <property type="protein sequence ID" value="OXU18636.1"/>
    <property type="molecule type" value="Genomic_DNA"/>
</dbReference>